<evidence type="ECO:0000313" key="1">
    <source>
        <dbReference type="EMBL" id="ATE55091.1"/>
    </source>
</evidence>
<name>A0A290Z7S7_9PSEU</name>
<dbReference type="Proteomes" id="UP000218505">
    <property type="component" value="Chromosome"/>
</dbReference>
<keyword evidence="2" id="KW-1185">Reference proteome</keyword>
<dbReference type="EMBL" id="CP023445">
    <property type="protein sequence ID" value="ATE55091.1"/>
    <property type="molecule type" value="Genomic_DNA"/>
</dbReference>
<gene>
    <name evidence="1" type="ORF">CNX65_18855</name>
</gene>
<dbReference type="AlphaFoldDB" id="A0A290Z7S7"/>
<reference evidence="1" key="1">
    <citation type="submission" date="2017-09" db="EMBL/GenBank/DDBJ databases">
        <title>Complete Genome Sequence of ansamitocin-producing Bacterium Actinosynnema pretiosum X47.</title>
        <authorList>
            <person name="Cao G."/>
            <person name="Zong G."/>
            <person name="Zhong C."/>
            <person name="Fu J."/>
        </authorList>
    </citation>
    <scope>NUCLEOTIDE SEQUENCE [LARGE SCALE GENOMIC DNA]</scope>
    <source>
        <strain evidence="1">X47</strain>
    </source>
</reference>
<organism evidence="1 2">
    <name type="scientific">Actinosynnema pretiosum</name>
    <dbReference type="NCBI Taxonomy" id="42197"/>
    <lineage>
        <taxon>Bacteria</taxon>
        <taxon>Bacillati</taxon>
        <taxon>Actinomycetota</taxon>
        <taxon>Actinomycetes</taxon>
        <taxon>Pseudonocardiales</taxon>
        <taxon>Pseudonocardiaceae</taxon>
        <taxon>Actinosynnema</taxon>
    </lineage>
</organism>
<dbReference type="KEGG" id="apre:CNX65_18855"/>
<evidence type="ECO:0000313" key="2">
    <source>
        <dbReference type="Proteomes" id="UP000218505"/>
    </source>
</evidence>
<accession>A0A290Z7S7</accession>
<sequence>MTVGFDLAAWRETAPITAEAALERYRDLAARSPADAVEPELKGFLEELGSAFAGAVAPWAQEPSARGGVVVMTARWSQSARVHAVVRELARRHGLVCFDPQERQVLHPWVTLSLSDGTRIENPDAERIAAALGSLSRSRYYAILERAEQDYVQVGCAGGFGAVSYALERREGSADRHYRCELPDLARVTRAFEAFAAGEDGWAAGFEWYRVEF</sequence>
<protein>
    <submittedName>
        <fullName evidence="1">Uncharacterized protein</fullName>
    </submittedName>
</protein>
<proteinExistence type="predicted"/>